<protein>
    <recommendedName>
        <fullName evidence="6">Enoyl-CoA hydratase domain-containing protein 3, mitochondrial</fullName>
    </recommendedName>
</protein>
<proteinExistence type="inferred from homology"/>
<dbReference type="InterPro" id="IPR014748">
    <property type="entry name" value="Enoyl-CoA_hydra_C"/>
</dbReference>
<evidence type="ECO:0000256" key="5">
    <source>
        <dbReference type="ARBA" id="ARBA00037410"/>
    </source>
</evidence>
<dbReference type="KEGG" id="adi:B5T_00707"/>
<evidence type="ECO:0000313" key="8">
    <source>
        <dbReference type="Proteomes" id="UP000006286"/>
    </source>
</evidence>
<dbReference type="Pfam" id="PF00378">
    <property type="entry name" value="ECH_1"/>
    <property type="match status" value="1"/>
</dbReference>
<gene>
    <name evidence="7" type="ordered locus">B5T_00707</name>
</gene>
<comment type="function">
    <text evidence="5">May play a role in fatty acid biosynthesis and insulin sensitivity.</text>
</comment>
<dbReference type="Gene3D" id="3.90.226.10">
    <property type="entry name" value="2-enoyl-CoA Hydratase, Chain A, domain 1"/>
    <property type="match status" value="1"/>
</dbReference>
<dbReference type="PANTHER" id="PTHR43602:SF1">
    <property type="entry name" value="ENOYL-COA HYDRATASE DOMAIN-CONTAINING PROTEIN 3, MITOCHONDRIAL"/>
    <property type="match status" value="1"/>
</dbReference>
<keyword evidence="2" id="KW-0276">Fatty acid metabolism</keyword>
<keyword evidence="3" id="KW-0809">Transit peptide</keyword>
<evidence type="ECO:0000256" key="3">
    <source>
        <dbReference type="ARBA" id="ARBA00022946"/>
    </source>
</evidence>
<dbReference type="OrthoDB" id="9807606at2"/>
<dbReference type="Proteomes" id="UP000006286">
    <property type="component" value="Chromosome"/>
</dbReference>
<dbReference type="GO" id="GO:0016836">
    <property type="term" value="F:hydro-lyase activity"/>
    <property type="evidence" value="ECO:0007669"/>
    <property type="project" value="TreeGrafter"/>
</dbReference>
<evidence type="ECO:0000313" key="7">
    <source>
        <dbReference type="EMBL" id="AFT68991.1"/>
    </source>
</evidence>
<dbReference type="Gene3D" id="1.10.12.10">
    <property type="entry name" value="Lyase 2-enoyl-coa Hydratase, Chain A, domain 2"/>
    <property type="match status" value="1"/>
</dbReference>
<name>K0CBX0_ALCDB</name>
<dbReference type="GO" id="GO:0016853">
    <property type="term" value="F:isomerase activity"/>
    <property type="evidence" value="ECO:0007669"/>
    <property type="project" value="UniProtKB-KW"/>
</dbReference>
<keyword evidence="8" id="KW-1185">Reference proteome</keyword>
<dbReference type="PANTHER" id="PTHR43602">
    <property type="match status" value="1"/>
</dbReference>
<dbReference type="SUPFAM" id="SSF52096">
    <property type="entry name" value="ClpP/crotonase"/>
    <property type="match status" value="1"/>
</dbReference>
<reference evidence="7 8" key="1">
    <citation type="journal article" date="2012" name="J. Bacteriol.">
        <title>Complete genome sequence of Alcanivorax dieselolei type strain B5.</title>
        <authorList>
            <person name="Lai Q."/>
            <person name="Li W."/>
            <person name="Shao Z."/>
        </authorList>
    </citation>
    <scope>NUCLEOTIDE SEQUENCE [LARGE SCALE GENOMIC DNA]</scope>
    <source>
        <strain evidence="8">DSM 16502 / CGMCC 1.3690 / B-5</strain>
    </source>
</reference>
<dbReference type="PATRIC" id="fig|930169.3.peg.692"/>
<evidence type="ECO:0000256" key="2">
    <source>
        <dbReference type="ARBA" id="ARBA00022832"/>
    </source>
</evidence>
<dbReference type="STRING" id="930169.B5T_00707"/>
<dbReference type="NCBIfam" id="NF006008">
    <property type="entry name" value="PRK08139.1"/>
    <property type="match status" value="1"/>
</dbReference>
<accession>K0CBX0</accession>
<evidence type="ECO:0000256" key="1">
    <source>
        <dbReference type="ARBA" id="ARBA00005254"/>
    </source>
</evidence>
<dbReference type="GO" id="GO:0006631">
    <property type="term" value="P:fatty acid metabolic process"/>
    <property type="evidence" value="ECO:0007669"/>
    <property type="project" value="UniProtKB-KW"/>
</dbReference>
<comment type="similarity">
    <text evidence="1">Belongs to the enoyl-CoA hydratase/isomerase family.</text>
</comment>
<evidence type="ECO:0000256" key="6">
    <source>
        <dbReference type="ARBA" id="ARBA00040545"/>
    </source>
</evidence>
<dbReference type="RefSeq" id="WP_014993072.1">
    <property type="nucleotide sequence ID" value="NC_018691.1"/>
</dbReference>
<dbReference type="eggNOG" id="COG1024">
    <property type="taxonomic scope" value="Bacteria"/>
</dbReference>
<dbReference type="AlphaFoldDB" id="K0CBX0"/>
<dbReference type="EMBL" id="CP003466">
    <property type="protein sequence ID" value="AFT68991.1"/>
    <property type="molecule type" value="Genomic_DNA"/>
</dbReference>
<evidence type="ECO:0000256" key="4">
    <source>
        <dbReference type="ARBA" id="ARBA00023098"/>
    </source>
</evidence>
<dbReference type="InterPro" id="IPR001753">
    <property type="entry name" value="Enoyl-CoA_hydra/iso"/>
</dbReference>
<dbReference type="HOGENOM" id="CLU_009834_7_3_6"/>
<sequence>MSVQADLNAPLILREDQDGLVTLTLNRPRHYNALSEEMLAALKTELDALADDETLRCVVLRAAGKAFCAGHDLRQMHSHLGEEDYYRQLFATCSGVMQSLLAVPVPVIAVIQGVATAAGCQLVASCDLAVATDSARFAVSGINAGLFCSTPSVALSRNVSAKRAFEMLVTARFINAATAADWGLINHAVPEAELDGAVTALATSIMEKSPAAIRHGKAMFYRQRQLPLDEAYRFAGEVMARNMMEADAAEGIDAFLNKRAAQWQY</sequence>
<dbReference type="CDD" id="cd06558">
    <property type="entry name" value="crotonase-like"/>
    <property type="match status" value="1"/>
</dbReference>
<dbReference type="InterPro" id="IPR052377">
    <property type="entry name" value="Mitochondrial_ECH-domain"/>
</dbReference>
<dbReference type="InterPro" id="IPR029045">
    <property type="entry name" value="ClpP/crotonase-like_dom_sf"/>
</dbReference>
<organism evidence="7 8">
    <name type="scientific">Alcanivorax dieselolei (strain DSM 16502 / CGMCC 1.3690 / MCCC 1A00001 / B-5)</name>
    <name type="common">Alloalcanivorax dieselolei</name>
    <dbReference type="NCBI Taxonomy" id="930169"/>
    <lineage>
        <taxon>Bacteria</taxon>
        <taxon>Pseudomonadati</taxon>
        <taxon>Pseudomonadota</taxon>
        <taxon>Gammaproteobacteria</taxon>
        <taxon>Oceanospirillales</taxon>
        <taxon>Alcanivoracaceae</taxon>
        <taxon>Alloalcanivorax</taxon>
    </lineage>
</organism>
<keyword evidence="4" id="KW-0443">Lipid metabolism</keyword>
<keyword evidence="7" id="KW-0413">Isomerase</keyword>